<sequence length="843" mass="92082">MTLDESSLERRALQLFRGVLDASSAERERLLGQACAGDEALQARVRALLAQVEESEAGVDPGTSLPQGDATGLRIGPYRLLERIGRGGMGEVFRAARCDGAYEREVALKRIWSGFAPLGASPLTERFLRERQALARLQHTGIAQLYDGGVTEAGQPWFAMELVRGEPITRWCAARAATIEQRVELVQQVCAAIDFAHRALIVHRDLKPANVLVDEAGQAKLLDFGIAKWLDDADAEQTQALAMTPAWAAPEQREGRAVTTATDVYQLGMLLRVLLSDDLPALGQASPRLASAYEALRKRDASAAQRVAHERATTPERLLARLRGDLDCIVAQATAQAPQQRYRSAAALADDLQRWLEKRPVHARGEDRAYRWRRAAQRHWPALTTAAAALVLASGMAFYHFARLGDELQRTRVARDEATAAQTKAEAQRGQAEATAEYFVDLFKQARPRETTSGEVSARALMAASLEELLADRKRDPLVRASLLAANGRAASYLGRDADAERAAGAAIALWQAHPQADQETLAKTRLLRAGYLHHLQRPEEAQRELDQAVALAARIAPRDPDLRTSLQLWRANLAGEREDAATIRDAYEQVLRLTEHSLQRRLACRSHYAGLGNLAMLDIDEGRPADAERRLRRALAMIGPCGISDHADGLILRRVLAVALIDQARLGEARTLMAAALEESRAHFGATDSFLAHALFVQALLEVIERRPAAAQKLLAEVARIDDVMLPPSSPMRYSRTGLGALSLIAQADHLAADKSAIDTALRGAVKALRPIVQADGSALRSGSLNERASGHFHALALAYAQCRLDSSSGNREAFVVARAAAGAMRPWRTRISRDWGQRCGV</sequence>
<dbReference type="SUPFAM" id="SSF48452">
    <property type="entry name" value="TPR-like"/>
    <property type="match status" value="2"/>
</dbReference>
<dbReference type="PROSITE" id="PS50011">
    <property type="entry name" value="PROTEIN_KINASE_DOM"/>
    <property type="match status" value="1"/>
</dbReference>
<gene>
    <name evidence="7" type="ORF">LA76x_4741</name>
</gene>
<dbReference type="InterPro" id="IPR008271">
    <property type="entry name" value="Ser/Thr_kinase_AS"/>
</dbReference>
<dbReference type="EMBL" id="CP011129">
    <property type="protein sequence ID" value="ALN82844.1"/>
    <property type="molecule type" value="Genomic_DNA"/>
</dbReference>
<dbReference type="InterPro" id="IPR017441">
    <property type="entry name" value="Protein_kinase_ATP_BS"/>
</dbReference>
<dbReference type="PROSITE" id="PS00108">
    <property type="entry name" value="PROTEIN_KINASE_ST"/>
    <property type="match status" value="1"/>
</dbReference>
<evidence type="ECO:0000256" key="1">
    <source>
        <dbReference type="ARBA" id="ARBA00022679"/>
    </source>
</evidence>
<dbReference type="Gene3D" id="1.10.510.10">
    <property type="entry name" value="Transferase(Phosphotransferase) domain 1"/>
    <property type="match status" value="1"/>
</dbReference>
<reference evidence="7 8" key="1">
    <citation type="journal article" date="2015" name="BMC Genomics">
        <title>Comparative genomics and metabolic profiling of the genus Lysobacter.</title>
        <authorList>
            <person name="de Bruijn I."/>
            <person name="Cheng X."/>
            <person name="de Jager V."/>
            <person name="Exposito R.G."/>
            <person name="Watrous J."/>
            <person name="Patel N."/>
            <person name="Postma J."/>
            <person name="Dorrestein P.C."/>
            <person name="Kobayashi D."/>
            <person name="Raaijmakers J.M."/>
        </authorList>
    </citation>
    <scope>NUCLEOTIDE SEQUENCE [LARGE SCALE GENOMIC DNA]</scope>
    <source>
        <strain evidence="7 8">76</strain>
    </source>
</reference>
<dbReference type="AlphaFoldDB" id="A0A0S2FH52"/>
<evidence type="ECO:0000256" key="4">
    <source>
        <dbReference type="ARBA" id="ARBA00022840"/>
    </source>
</evidence>
<evidence type="ECO:0000256" key="3">
    <source>
        <dbReference type="ARBA" id="ARBA00022777"/>
    </source>
</evidence>
<accession>A0A0S2FH52</accession>
<keyword evidence="3" id="KW-0418">Kinase</keyword>
<dbReference type="GO" id="GO:0004674">
    <property type="term" value="F:protein serine/threonine kinase activity"/>
    <property type="evidence" value="ECO:0007669"/>
    <property type="project" value="TreeGrafter"/>
</dbReference>
<dbReference type="GO" id="GO:0005524">
    <property type="term" value="F:ATP binding"/>
    <property type="evidence" value="ECO:0007669"/>
    <property type="project" value="UniProtKB-UniRule"/>
</dbReference>
<feature type="binding site" evidence="5">
    <location>
        <position position="109"/>
    </location>
    <ligand>
        <name>ATP</name>
        <dbReference type="ChEBI" id="CHEBI:30616"/>
    </ligand>
</feature>
<evidence type="ECO:0000313" key="8">
    <source>
        <dbReference type="Proteomes" id="UP000060787"/>
    </source>
</evidence>
<keyword evidence="1 7" id="KW-0808">Transferase</keyword>
<dbReference type="RefSeq" id="WP_057919454.1">
    <property type="nucleotide sequence ID" value="NZ_CP011129.1"/>
</dbReference>
<dbReference type="InterPro" id="IPR011009">
    <property type="entry name" value="Kinase-like_dom_sf"/>
</dbReference>
<protein>
    <submittedName>
        <fullName evidence="7">Phosphotransferase enzyme family protein</fullName>
    </submittedName>
</protein>
<evidence type="ECO:0000256" key="2">
    <source>
        <dbReference type="ARBA" id="ARBA00022741"/>
    </source>
</evidence>
<dbReference type="KEGG" id="lab:LA76x_4741"/>
<evidence type="ECO:0000259" key="6">
    <source>
        <dbReference type="PROSITE" id="PS50011"/>
    </source>
</evidence>
<dbReference type="PANTHER" id="PTHR43289:SF6">
    <property type="entry name" value="SERINE_THREONINE-PROTEIN KINASE NEKL-3"/>
    <property type="match status" value="1"/>
</dbReference>
<dbReference type="InterPro" id="IPR000719">
    <property type="entry name" value="Prot_kinase_dom"/>
</dbReference>
<dbReference type="PATRIC" id="fig|84531.8.peg.4734"/>
<keyword evidence="4 5" id="KW-0067">ATP-binding</keyword>
<feature type="domain" description="Protein kinase" evidence="6">
    <location>
        <begin position="78"/>
        <end position="356"/>
    </location>
</feature>
<evidence type="ECO:0000313" key="7">
    <source>
        <dbReference type="EMBL" id="ALN82844.1"/>
    </source>
</evidence>
<proteinExistence type="predicted"/>
<dbReference type="STRING" id="84531.LA76x_4741"/>
<dbReference type="SMART" id="SM00220">
    <property type="entry name" value="S_TKc"/>
    <property type="match status" value="1"/>
</dbReference>
<dbReference type="PANTHER" id="PTHR43289">
    <property type="entry name" value="MITOGEN-ACTIVATED PROTEIN KINASE KINASE KINASE 20-RELATED"/>
    <property type="match status" value="1"/>
</dbReference>
<keyword evidence="2 5" id="KW-0547">Nucleotide-binding</keyword>
<dbReference type="Pfam" id="PF00069">
    <property type="entry name" value="Pkinase"/>
    <property type="match status" value="1"/>
</dbReference>
<dbReference type="SUPFAM" id="SSF56112">
    <property type="entry name" value="Protein kinase-like (PK-like)"/>
    <property type="match status" value="1"/>
</dbReference>
<dbReference type="InterPro" id="IPR011990">
    <property type="entry name" value="TPR-like_helical_dom_sf"/>
</dbReference>
<dbReference type="Gene3D" id="1.25.40.10">
    <property type="entry name" value="Tetratricopeptide repeat domain"/>
    <property type="match status" value="1"/>
</dbReference>
<evidence type="ECO:0000256" key="5">
    <source>
        <dbReference type="PROSITE-ProRule" id="PRU10141"/>
    </source>
</evidence>
<dbReference type="eggNOG" id="COG0515">
    <property type="taxonomic scope" value="Bacteria"/>
</dbReference>
<dbReference type="Proteomes" id="UP000060787">
    <property type="component" value="Chromosome"/>
</dbReference>
<dbReference type="CDD" id="cd14014">
    <property type="entry name" value="STKc_PknB_like"/>
    <property type="match status" value="1"/>
</dbReference>
<dbReference type="PROSITE" id="PS00107">
    <property type="entry name" value="PROTEIN_KINASE_ATP"/>
    <property type="match status" value="1"/>
</dbReference>
<organism evidence="7 8">
    <name type="scientific">Lysobacter antibioticus</name>
    <dbReference type="NCBI Taxonomy" id="84531"/>
    <lineage>
        <taxon>Bacteria</taxon>
        <taxon>Pseudomonadati</taxon>
        <taxon>Pseudomonadota</taxon>
        <taxon>Gammaproteobacteria</taxon>
        <taxon>Lysobacterales</taxon>
        <taxon>Lysobacteraceae</taxon>
        <taxon>Lysobacter</taxon>
    </lineage>
</organism>
<dbReference type="Gene3D" id="3.30.200.20">
    <property type="entry name" value="Phosphorylase Kinase, domain 1"/>
    <property type="match status" value="1"/>
</dbReference>
<keyword evidence="8" id="KW-1185">Reference proteome</keyword>
<name>A0A0S2FH52_LYSAN</name>